<keyword evidence="3" id="KW-1185">Reference proteome</keyword>
<evidence type="ECO:0000313" key="2">
    <source>
        <dbReference type="EMBL" id="MCU6695650.1"/>
    </source>
</evidence>
<organism evidence="2 3">
    <name type="scientific">Laedolimicola ammoniilytica</name>
    <dbReference type="NCBI Taxonomy" id="2981771"/>
    <lineage>
        <taxon>Bacteria</taxon>
        <taxon>Bacillati</taxon>
        <taxon>Bacillota</taxon>
        <taxon>Clostridia</taxon>
        <taxon>Lachnospirales</taxon>
        <taxon>Lachnospiraceae</taxon>
        <taxon>Laedolimicola</taxon>
    </lineage>
</organism>
<evidence type="ECO:0000313" key="3">
    <source>
        <dbReference type="Proteomes" id="UP001652461"/>
    </source>
</evidence>
<evidence type="ECO:0000256" key="1">
    <source>
        <dbReference type="SAM" id="Phobius"/>
    </source>
</evidence>
<accession>A0ABT2RUF4</accession>
<feature type="transmembrane region" description="Helical" evidence="1">
    <location>
        <begin position="65"/>
        <end position="86"/>
    </location>
</feature>
<keyword evidence="1" id="KW-0812">Transmembrane</keyword>
<keyword evidence="1" id="KW-1133">Transmembrane helix</keyword>
<comment type="caution">
    <text evidence="2">The sequence shown here is derived from an EMBL/GenBank/DDBJ whole genome shotgun (WGS) entry which is preliminary data.</text>
</comment>
<proteinExistence type="predicted"/>
<dbReference type="Proteomes" id="UP001652461">
    <property type="component" value="Unassembled WGS sequence"/>
</dbReference>
<protein>
    <submittedName>
        <fullName evidence="2">Uncharacterized protein</fullName>
    </submittedName>
</protein>
<dbReference type="RefSeq" id="WP_158361749.1">
    <property type="nucleotide sequence ID" value="NZ_JAOQKC010000002.1"/>
</dbReference>
<reference evidence="2 3" key="1">
    <citation type="journal article" date="2021" name="ISME Commun">
        <title>Automated analysis of genomic sequences facilitates high-throughput and comprehensive description of bacteria.</title>
        <authorList>
            <person name="Hitch T.C.A."/>
        </authorList>
    </citation>
    <scope>NUCLEOTIDE SEQUENCE [LARGE SCALE GENOMIC DNA]</scope>
    <source>
        <strain evidence="2 3">Sanger_04</strain>
    </source>
</reference>
<name>A0ABT2RUF4_9FIRM</name>
<sequence>MNSKIYGFESGGDETSTKLQMILFNKYTTKIQQLAFKQHVFLTLGCIVGYACWKFKTSPIIGEGTWIQTGLYILLMLMTVSVLKDIRTSRKLSRRLEDGINFDVREGIFLGFSKGTDGERILNMDCDGEECRVVISYWEQLYLRAKRLETGHQIYIIRFSNGNYDIVRK</sequence>
<keyword evidence="1" id="KW-0472">Membrane</keyword>
<gene>
    <name evidence="2" type="ORF">OCV63_01900</name>
</gene>
<feature type="transmembrane region" description="Helical" evidence="1">
    <location>
        <begin position="34"/>
        <end position="53"/>
    </location>
</feature>
<dbReference type="EMBL" id="JAOQKC010000002">
    <property type="protein sequence ID" value="MCU6695650.1"/>
    <property type="molecule type" value="Genomic_DNA"/>
</dbReference>